<evidence type="ECO:0000256" key="2">
    <source>
        <dbReference type="SAM" id="SignalP"/>
    </source>
</evidence>
<dbReference type="SUPFAM" id="SSF49785">
    <property type="entry name" value="Galactose-binding domain-like"/>
    <property type="match status" value="1"/>
</dbReference>
<feature type="signal peptide" evidence="2">
    <location>
        <begin position="1"/>
        <end position="15"/>
    </location>
</feature>
<dbReference type="Proteomes" id="UP000266841">
    <property type="component" value="Unassembled WGS sequence"/>
</dbReference>
<dbReference type="InterPro" id="IPR008979">
    <property type="entry name" value="Galactose-bd-like_sf"/>
</dbReference>
<dbReference type="EMBL" id="AGNL01015350">
    <property type="protein sequence ID" value="EJK65972.1"/>
    <property type="molecule type" value="Genomic_DNA"/>
</dbReference>
<keyword evidence="4" id="KW-1185">Reference proteome</keyword>
<keyword evidence="2" id="KW-0732">Signal</keyword>
<feature type="region of interest" description="Disordered" evidence="1">
    <location>
        <begin position="174"/>
        <end position="241"/>
    </location>
</feature>
<feature type="compositionally biased region" description="Low complexity" evidence="1">
    <location>
        <begin position="186"/>
        <end position="241"/>
    </location>
</feature>
<accession>K0T6A2</accession>
<feature type="chain" id="PRO_5012971888" description="F5/8 type C domain-containing protein" evidence="2">
    <location>
        <begin position="16"/>
        <end position="426"/>
    </location>
</feature>
<evidence type="ECO:0000313" key="4">
    <source>
        <dbReference type="Proteomes" id="UP000266841"/>
    </source>
</evidence>
<gene>
    <name evidence="3" type="ORF">THAOC_13128</name>
</gene>
<protein>
    <recommendedName>
        <fullName evidence="5">F5/8 type C domain-containing protein</fullName>
    </recommendedName>
</protein>
<reference evidence="3 4" key="1">
    <citation type="journal article" date="2012" name="Genome Biol.">
        <title>Genome and low-iron response of an oceanic diatom adapted to chronic iron limitation.</title>
        <authorList>
            <person name="Lommer M."/>
            <person name="Specht M."/>
            <person name="Roy A.S."/>
            <person name="Kraemer L."/>
            <person name="Andreson R."/>
            <person name="Gutowska M.A."/>
            <person name="Wolf J."/>
            <person name="Bergner S.V."/>
            <person name="Schilhabel M.B."/>
            <person name="Klostermeier U.C."/>
            <person name="Beiko R.G."/>
            <person name="Rosenstiel P."/>
            <person name="Hippler M."/>
            <person name="Laroche J."/>
        </authorList>
    </citation>
    <scope>NUCLEOTIDE SEQUENCE [LARGE SCALE GENOMIC DNA]</scope>
    <source>
        <strain evidence="3 4">CCMP1005</strain>
    </source>
</reference>
<organism evidence="3 4">
    <name type="scientific">Thalassiosira oceanica</name>
    <name type="common">Marine diatom</name>
    <dbReference type="NCBI Taxonomy" id="159749"/>
    <lineage>
        <taxon>Eukaryota</taxon>
        <taxon>Sar</taxon>
        <taxon>Stramenopiles</taxon>
        <taxon>Ochrophyta</taxon>
        <taxon>Bacillariophyta</taxon>
        <taxon>Coscinodiscophyceae</taxon>
        <taxon>Thalassiosirophycidae</taxon>
        <taxon>Thalassiosirales</taxon>
        <taxon>Thalassiosiraceae</taxon>
        <taxon>Thalassiosira</taxon>
    </lineage>
</organism>
<sequence length="426" mass="45323">MNLAIASLFIGTVAALNEVTPSTSRKLNTDNVPYTFARSPPEWGHPYKATNMQVPCEGSGWLGPDRQGSQYAEGGEPEFYFILDLGSSIAIDRLRVRNRNWGPNLYCTKDYEVSVSDSQDSGYGAPISGTLINSNAFTQDIAIGQSGRYIKFQALTYCVYSVALSYLEVLMSPTASPTSPAPPTGSPSKSPTGSPTGSPSNSPIGSPSNSPTGSPTNAPTVFQGPSSSVTAGGAAAGQSTSGAAASSSAADSLYYPDWTQADGGCKTGGGQPLYMTLDESTWMLATLNDCCERYYGWMLNECKGTSGGAPSGLWYPDWEGSDDTCKNDGNEPEYMALNFDAWMHSSKQACCDANFGWMLNECLGSSASTTDKWFMDWDLHKCKRDCAVGTGASCGGRAESWDELFDTRSACCSNKAAWNPTDCLVD</sequence>
<proteinExistence type="predicted"/>
<evidence type="ECO:0008006" key="5">
    <source>
        <dbReference type="Google" id="ProtNLM"/>
    </source>
</evidence>
<evidence type="ECO:0000313" key="3">
    <source>
        <dbReference type="EMBL" id="EJK65972.1"/>
    </source>
</evidence>
<evidence type="ECO:0000256" key="1">
    <source>
        <dbReference type="SAM" id="MobiDB-lite"/>
    </source>
</evidence>
<dbReference type="OrthoDB" id="50449at2759"/>
<comment type="caution">
    <text evidence="3">The sequence shown here is derived from an EMBL/GenBank/DDBJ whole genome shotgun (WGS) entry which is preliminary data.</text>
</comment>
<name>K0T6A2_THAOC</name>
<dbReference type="AlphaFoldDB" id="K0T6A2"/>
<dbReference type="Gene3D" id="2.60.120.260">
    <property type="entry name" value="Galactose-binding domain-like"/>
    <property type="match status" value="1"/>
</dbReference>